<protein>
    <submittedName>
        <fullName evidence="15">Chemotaxis protein</fullName>
    </submittedName>
</protein>
<dbReference type="PROSITE" id="PS50112">
    <property type="entry name" value="PAS"/>
    <property type="match status" value="1"/>
</dbReference>
<evidence type="ECO:0000313" key="16">
    <source>
        <dbReference type="Proteomes" id="UP000093104"/>
    </source>
</evidence>
<dbReference type="Gene3D" id="1.10.287.950">
    <property type="entry name" value="Methyl-accepting chemotaxis protein"/>
    <property type="match status" value="1"/>
</dbReference>
<evidence type="ECO:0000313" key="15">
    <source>
        <dbReference type="EMBL" id="OCR22530.1"/>
    </source>
</evidence>
<dbReference type="Proteomes" id="UP000093104">
    <property type="component" value="Unassembled WGS sequence"/>
</dbReference>
<evidence type="ECO:0000259" key="14">
    <source>
        <dbReference type="PROSITE" id="PS50112"/>
    </source>
</evidence>
<comment type="similarity">
    <text evidence="10">Belongs to the methyl-accepting chemotaxis (MCP) protein family.</text>
</comment>
<dbReference type="Gene3D" id="3.30.450.20">
    <property type="entry name" value="PAS domain"/>
    <property type="match status" value="1"/>
</dbReference>
<evidence type="ECO:0000256" key="12">
    <source>
        <dbReference type="SAM" id="Phobius"/>
    </source>
</evidence>
<evidence type="ECO:0000256" key="8">
    <source>
        <dbReference type="ARBA" id="ARBA00023136"/>
    </source>
</evidence>
<feature type="domain" description="Methyl-accepting transducer" evidence="13">
    <location>
        <begin position="251"/>
        <end position="487"/>
    </location>
</feature>
<comment type="subcellular location">
    <subcellularLocation>
        <location evidence="1">Cell inner membrane</location>
        <topology evidence="1">Multi-pass membrane protein</topology>
    </subcellularLocation>
</comment>
<evidence type="ECO:0000256" key="5">
    <source>
        <dbReference type="ARBA" id="ARBA00022519"/>
    </source>
</evidence>
<dbReference type="Pfam" id="PF00015">
    <property type="entry name" value="MCPsignal"/>
    <property type="match status" value="1"/>
</dbReference>
<dbReference type="SUPFAM" id="SSF58104">
    <property type="entry name" value="Methyl-accepting chemotaxis protein (MCP) signaling domain"/>
    <property type="match status" value="1"/>
</dbReference>
<dbReference type="PROSITE" id="PS50111">
    <property type="entry name" value="CHEMOTAXIS_TRANSDUC_2"/>
    <property type="match status" value="1"/>
</dbReference>
<dbReference type="PANTHER" id="PTHR32089">
    <property type="entry name" value="METHYL-ACCEPTING CHEMOTAXIS PROTEIN MCPB"/>
    <property type="match status" value="1"/>
</dbReference>
<dbReference type="PANTHER" id="PTHR32089:SF74">
    <property type="entry name" value="METHYL-ACCEPTING CHEMOTAXIS PROTEIN AER"/>
    <property type="match status" value="1"/>
</dbReference>
<keyword evidence="7 12" id="KW-1133">Transmembrane helix</keyword>
<feature type="transmembrane region" description="Helical" evidence="12">
    <location>
        <begin position="152"/>
        <end position="173"/>
    </location>
</feature>
<evidence type="ECO:0000256" key="1">
    <source>
        <dbReference type="ARBA" id="ARBA00004429"/>
    </source>
</evidence>
<keyword evidence="8 12" id="KW-0472">Membrane</keyword>
<dbReference type="FunFam" id="1.10.287.950:FF:000001">
    <property type="entry name" value="Methyl-accepting chemotaxis sensory transducer"/>
    <property type="match status" value="1"/>
</dbReference>
<dbReference type="InterPro" id="IPR013655">
    <property type="entry name" value="PAS_fold_3"/>
</dbReference>
<dbReference type="GO" id="GO:0052131">
    <property type="term" value="P:positive aerotaxis"/>
    <property type="evidence" value="ECO:0007669"/>
    <property type="project" value="UniProtKB-ARBA"/>
</dbReference>
<keyword evidence="4" id="KW-0145">Chemotaxis</keyword>
<dbReference type="InterPro" id="IPR004089">
    <property type="entry name" value="MCPsignal_dom"/>
</dbReference>
<evidence type="ECO:0000256" key="9">
    <source>
        <dbReference type="ARBA" id="ARBA00023224"/>
    </source>
</evidence>
<dbReference type="SMART" id="SM00283">
    <property type="entry name" value="MA"/>
    <property type="match status" value="1"/>
</dbReference>
<dbReference type="EMBL" id="LGSI01000068">
    <property type="protein sequence ID" value="OCR22530.1"/>
    <property type="molecule type" value="Genomic_DNA"/>
</dbReference>
<evidence type="ECO:0000256" key="2">
    <source>
        <dbReference type="ARBA" id="ARBA00022475"/>
    </source>
</evidence>
<keyword evidence="5" id="KW-0997">Cell inner membrane</keyword>
<dbReference type="GO" id="GO:0005886">
    <property type="term" value="C:plasma membrane"/>
    <property type="evidence" value="ECO:0007669"/>
    <property type="project" value="UniProtKB-SubCell"/>
</dbReference>
<evidence type="ECO:0000256" key="6">
    <source>
        <dbReference type="ARBA" id="ARBA00022692"/>
    </source>
</evidence>
<dbReference type="PATRIC" id="fig|317.243.peg.492"/>
<proteinExistence type="inferred from homology"/>
<keyword evidence="6 12" id="KW-0812">Transmembrane</keyword>
<dbReference type="FunFam" id="3.30.450.20:FF:000046">
    <property type="entry name" value="Aerotaxis sensor receptor"/>
    <property type="match status" value="1"/>
</dbReference>
<name>A0A1C7Z041_PSESX</name>
<keyword evidence="3" id="KW-0488">Methylation</keyword>
<dbReference type="OrthoDB" id="5675566at2"/>
<feature type="transmembrane region" description="Helical" evidence="12">
    <location>
        <begin position="179"/>
        <end position="204"/>
    </location>
</feature>
<evidence type="ECO:0000256" key="10">
    <source>
        <dbReference type="ARBA" id="ARBA00029447"/>
    </source>
</evidence>
<dbReference type="CDD" id="cd11386">
    <property type="entry name" value="MCP_signal"/>
    <property type="match status" value="1"/>
</dbReference>
<reference evidence="15 16" key="1">
    <citation type="submission" date="2015-07" db="EMBL/GenBank/DDBJ databases">
        <title>Draft genome sequence of a diazotrophic, plant growth-promoting rhizobacterium of the Pseudomonas syringae complex.</title>
        <authorList>
            <person name="Patten C.L."/>
            <person name="Jeong H."/>
        </authorList>
    </citation>
    <scope>NUCLEOTIDE SEQUENCE [LARGE SCALE GENOMIC DNA]</scope>
    <source>
        <strain evidence="15 16">GR12-2</strain>
    </source>
</reference>
<keyword evidence="2" id="KW-1003">Cell membrane</keyword>
<dbReference type="CDD" id="cd00130">
    <property type="entry name" value="PAS"/>
    <property type="match status" value="1"/>
</dbReference>
<dbReference type="InterPro" id="IPR035965">
    <property type="entry name" value="PAS-like_dom_sf"/>
</dbReference>
<evidence type="ECO:0000256" key="7">
    <source>
        <dbReference type="ARBA" id="ARBA00022989"/>
    </source>
</evidence>
<comment type="caution">
    <text evidence="15">The sequence shown here is derived from an EMBL/GenBank/DDBJ whole genome shotgun (WGS) entry which is preliminary data.</text>
</comment>
<evidence type="ECO:0000256" key="3">
    <source>
        <dbReference type="ARBA" id="ARBA00022481"/>
    </source>
</evidence>
<dbReference type="SUPFAM" id="SSF55785">
    <property type="entry name" value="PYP-like sensor domain (PAS domain)"/>
    <property type="match status" value="1"/>
</dbReference>
<dbReference type="NCBIfam" id="TIGR00229">
    <property type="entry name" value="sensory_box"/>
    <property type="match status" value="1"/>
</dbReference>
<evidence type="ECO:0000256" key="4">
    <source>
        <dbReference type="ARBA" id="ARBA00022500"/>
    </source>
</evidence>
<keyword evidence="9 11" id="KW-0807">Transducer</keyword>
<feature type="domain" description="PAS" evidence="14">
    <location>
        <begin position="25"/>
        <end position="76"/>
    </location>
</feature>
<dbReference type="AlphaFoldDB" id="A0A1C7Z041"/>
<dbReference type="InterPro" id="IPR000014">
    <property type="entry name" value="PAS"/>
</dbReference>
<dbReference type="GO" id="GO:0007165">
    <property type="term" value="P:signal transduction"/>
    <property type="evidence" value="ECO:0007669"/>
    <property type="project" value="UniProtKB-KW"/>
</dbReference>
<sequence length="526" mass="56376">MRHNQPVTGQFIELPADANILSTTDIQGNITYVNPDFVRISGFTEAELLGQPHNIIRHPDMPDAAFKHMWATLKSGSSWMGLVKNRCKNGDHYWVSAYVTPIAKNGQTVEYQSVRTRPDQVQVLAAEKLYAQLREGSRPLTRRLALGLTVKLSLLVGLVIVLALLAGAVLFSLPLSSVLFMSGLAAGLSALCIKVLLAPLGALVGMTRSVADNPLSQLLYSASLDEFGQLDFALRMAQAQTGSVIGRIADSANGLGAYAQLLVKQIDDSNELTARQHAETDQIATAINQMVVSVQQVASNAQSAAGAARKADDETLSGQQLMAHTSGSISELEDDIERAAQVIHELENHSHAISKVLDVIRGIAEQTNLLALNAAIEAARAGEQGRGFAVVADEVRALASRTRQSTTDIQQMIGVLLAGAHSAVSVMGKSREQAQASVSRAQQAADALSGIGRQVNEINEMNRQIAAAVEQQGAASENINRSISSIRDAADMNVKTGQNNRESAVEMARLTANLDALTHQFWVKQR</sequence>
<organism evidence="15 16">
    <name type="scientific">Pseudomonas syringae</name>
    <dbReference type="NCBI Taxonomy" id="317"/>
    <lineage>
        <taxon>Bacteria</taxon>
        <taxon>Pseudomonadati</taxon>
        <taxon>Pseudomonadota</taxon>
        <taxon>Gammaproteobacteria</taxon>
        <taxon>Pseudomonadales</taxon>
        <taxon>Pseudomonadaceae</taxon>
        <taxon>Pseudomonas</taxon>
    </lineage>
</organism>
<evidence type="ECO:0000259" key="13">
    <source>
        <dbReference type="PROSITE" id="PS50111"/>
    </source>
</evidence>
<accession>A0A1C7Z041</accession>
<gene>
    <name evidence="15" type="ORF">AFK24_25935</name>
</gene>
<dbReference type="Pfam" id="PF08447">
    <property type="entry name" value="PAS_3"/>
    <property type="match status" value="1"/>
</dbReference>
<evidence type="ECO:0000256" key="11">
    <source>
        <dbReference type="PROSITE-ProRule" id="PRU00284"/>
    </source>
</evidence>